<dbReference type="AlphaFoldDB" id="A0A2N1NB25"/>
<proteinExistence type="predicted"/>
<organism evidence="1 2">
    <name type="scientific">Rhizophagus irregularis</name>
    <dbReference type="NCBI Taxonomy" id="588596"/>
    <lineage>
        <taxon>Eukaryota</taxon>
        <taxon>Fungi</taxon>
        <taxon>Fungi incertae sedis</taxon>
        <taxon>Mucoromycota</taxon>
        <taxon>Glomeromycotina</taxon>
        <taxon>Glomeromycetes</taxon>
        <taxon>Glomerales</taxon>
        <taxon>Glomeraceae</taxon>
        <taxon>Rhizophagus</taxon>
    </lineage>
</organism>
<accession>A0A2N1NB25</accession>
<dbReference type="EMBL" id="LLXL01000548">
    <property type="protein sequence ID" value="PKK71092.1"/>
    <property type="molecule type" value="Genomic_DNA"/>
</dbReference>
<reference evidence="1 2" key="2">
    <citation type="submission" date="2017-10" db="EMBL/GenBank/DDBJ databases">
        <title>Extensive intraspecific genome diversity in a model arbuscular mycorrhizal fungus.</title>
        <authorList>
            <person name="Chen E.C.H."/>
            <person name="Morin E."/>
            <person name="Baudet D."/>
            <person name="Noel J."/>
            <person name="Ndikumana S."/>
            <person name="Charron P."/>
            <person name="St-Onge C."/>
            <person name="Giorgi J."/>
            <person name="Grigoriev I.V."/>
            <person name="Roux C."/>
            <person name="Martin F.M."/>
            <person name="Corradi N."/>
        </authorList>
    </citation>
    <scope>NUCLEOTIDE SEQUENCE [LARGE SCALE GENOMIC DNA]</scope>
    <source>
        <strain evidence="1 2">C2</strain>
    </source>
</reference>
<evidence type="ECO:0000313" key="1">
    <source>
        <dbReference type="EMBL" id="PKK71092.1"/>
    </source>
</evidence>
<comment type="caution">
    <text evidence="1">The sequence shown here is derived from an EMBL/GenBank/DDBJ whole genome shotgun (WGS) entry which is preliminary data.</text>
</comment>
<sequence length="72" mass="8551">MVSDIGGQVLWRCFIVIFHMHLETNILITFNLVQIMHSVHFDMHSVELNSMDSKIIPAQSFRCSRMRFRKTR</sequence>
<name>A0A2N1NB25_9GLOM</name>
<dbReference type="Proteomes" id="UP000233469">
    <property type="component" value="Unassembled WGS sequence"/>
</dbReference>
<protein>
    <submittedName>
        <fullName evidence="1">Uncharacterized protein</fullName>
    </submittedName>
</protein>
<reference evidence="1 2" key="1">
    <citation type="submission" date="2016-04" db="EMBL/GenBank/DDBJ databases">
        <title>Genome analyses suggest a sexual origin of heterokaryosis in a supposedly ancient asexual fungus.</title>
        <authorList>
            <person name="Ropars J."/>
            <person name="Sedzielewska K."/>
            <person name="Noel J."/>
            <person name="Charron P."/>
            <person name="Farinelli L."/>
            <person name="Marton T."/>
            <person name="Kruger M."/>
            <person name="Pelin A."/>
            <person name="Brachmann A."/>
            <person name="Corradi N."/>
        </authorList>
    </citation>
    <scope>NUCLEOTIDE SEQUENCE [LARGE SCALE GENOMIC DNA]</scope>
    <source>
        <strain evidence="1 2">C2</strain>
    </source>
</reference>
<gene>
    <name evidence="1" type="ORF">RhiirC2_439645</name>
</gene>
<evidence type="ECO:0000313" key="2">
    <source>
        <dbReference type="Proteomes" id="UP000233469"/>
    </source>
</evidence>